<feature type="transmembrane region" description="Helical" evidence="1">
    <location>
        <begin position="45"/>
        <end position="66"/>
    </location>
</feature>
<keyword evidence="1" id="KW-0812">Transmembrane</keyword>
<dbReference type="Proteomes" id="UP000287853">
    <property type="component" value="Unassembled WGS sequence"/>
</dbReference>
<keyword evidence="1" id="KW-1133">Transmembrane helix</keyword>
<accession>A0A444J262</accession>
<keyword evidence="1" id="KW-0472">Membrane</keyword>
<protein>
    <submittedName>
        <fullName evidence="2">Uncharacterized protein</fullName>
    </submittedName>
</protein>
<evidence type="ECO:0000313" key="2">
    <source>
        <dbReference type="EMBL" id="RWX47102.1"/>
    </source>
</evidence>
<sequence>MIKNWSGFLSRQILFSKNNGYFFIACCFSIKTLNIHNVQDGNVNILYCSLSSYIFSRYLLLTMYITRKSGQSALSLPAFTEVFPESYWIGYVFMGSISIPCPFVWYISVYRVPLEPNPCIMRLGMKITYIFKEDRQYVLIGSDFPTCSSVFFCDIKK</sequence>
<keyword evidence="3" id="KW-1185">Reference proteome</keyword>
<feature type="transmembrane region" description="Helical" evidence="1">
    <location>
        <begin position="86"/>
        <end position="107"/>
    </location>
</feature>
<organism evidence="2 3">
    <name type="scientific">Candidatus Electrothrix aarhusensis</name>
    <dbReference type="NCBI Taxonomy" id="1859131"/>
    <lineage>
        <taxon>Bacteria</taxon>
        <taxon>Pseudomonadati</taxon>
        <taxon>Thermodesulfobacteriota</taxon>
        <taxon>Desulfobulbia</taxon>
        <taxon>Desulfobulbales</taxon>
        <taxon>Desulfobulbaceae</taxon>
        <taxon>Candidatus Electrothrix</taxon>
    </lineage>
</organism>
<dbReference type="AlphaFoldDB" id="A0A444J262"/>
<dbReference type="EMBL" id="MTKO01000041">
    <property type="protein sequence ID" value="RWX47102.1"/>
    <property type="molecule type" value="Genomic_DNA"/>
</dbReference>
<comment type="caution">
    <text evidence="2">The sequence shown here is derived from an EMBL/GenBank/DDBJ whole genome shotgun (WGS) entry which is preliminary data.</text>
</comment>
<gene>
    <name evidence="2" type="ORF">H206_00142</name>
</gene>
<reference evidence="2 3" key="1">
    <citation type="submission" date="2017-01" db="EMBL/GenBank/DDBJ databases">
        <title>The cable genome- insights into the physiology and evolution of filamentous bacteria capable of sulfide oxidation via long distance electron transfer.</title>
        <authorList>
            <person name="Schreiber L."/>
            <person name="Bjerg J.T."/>
            <person name="Boggild A."/>
            <person name="Van De Vossenberg J."/>
            <person name="Meysman F."/>
            <person name="Nielsen L.P."/>
            <person name="Schramm A."/>
            <person name="Kjeldsen K.U."/>
        </authorList>
    </citation>
    <scope>NUCLEOTIDE SEQUENCE [LARGE SCALE GENOMIC DNA]</scope>
    <source>
        <strain evidence="2">MCF</strain>
    </source>
</reference>
<feature type="transmembrane region" description="Helical" evidence="1">
    <location>
        <begin position="20"/>
        <end position="38"/>
    </location>
</feature>
<evidence type="ECO:0000256" key="1">
    <source>
        <dbReference type="SAM" id="Phobius"/>
    </source>
</evidence>
<proteinExistence type="predicted"/>
<evidence type="ECO:0000313" key="3">
    <source>
        <dbReference type="Proteomes" id="UP000287853"/>
    </source>
</evidence>
<name>A0A444J262_9BACT</name>